<organism evidence="3 4">
    <name type="scientific">Macleaya cordata</name>
    <name type="common">Five-seeded plume-poppy</name>
    <name type="synonym">Bocconia cordata</name>
    <dbReference type="NCBI Taxonomy" id="56857"/>
    <lineage>
        <taxon>Eukaryota</taxon>
        <taxon>Viridiplantae</taxon>
        <taxon>Streptophyta</taxon>
        <taxon>Embryophyta</taxon>
        <taxon>Tracheophyta</taxon>
        <taxon>Spermatophyta</taxon>
        <taxon>Magnoliopsida</taxon>
        <taxon>Ranunculales</taxon>
        <taxon>Papaveraceae</taxon>
        <taxon>Papaveroideae</taxon>
        <taxon>Macleaya</taxon>
    </lineage>
</organism>
<dbReference type="OrthoDB" id="1939754at2759"/>
<dbReference type="PANTHER" id="PTHR33701">
    <property type="entry name" value="TRANSMEMBRANE PROTEIN"/>
    <property type="match status" value="1"/>
</dbReference>
<feature type="compositionally biased region" description="Basic residues" evidence="2">
    <location>
        <begin position="169"/>
        <end position="179"/>
    </location>
</feature>
<sequence length="624" mass="68666">MEDSTMMTIEFLRARLLSERSVSRTAKQRADELVERVVELEEQLKNVTLQRKKAEETTAEVLAILENNGISDCSEAFDSSSDEEQVLQESRQDNNSNKEEEASVISRPRGTEMEELSGSEIEGSPLPGRSLSWKSCSDNPNSAEKKNINQARRRQSRFVSTSGSSGKPRLGKSCRQIKRRDMRSAVDEVENESLPLDAQENGVATVAGEASCQFENIPDNSKECSENKEDKVFLEGLVLDSLEDKRKETCAGLYANGNQSDADMEDAIEKQAQLIGRYEAEEIAQREWEEKFREDGSCTPDSCEHGNQSDITEERDEIRGTAEPSDIIPSPGAEAKSEAEAASLSRDATRKYVPNGFMPATRLDMGCSQNGQRSSMQVNNSLTGFPEFSFPHKKENPSSLAKGKQKQEWSGTSSSEHQSMQKFSSFHAVGGLHKGGTSRSVQKLQEAMQHETLNDLGCVLEELQRAKLSLKHELGGLPSSTQAWPMVRSTGTSPLPAVNTGNAMGIPVGCAGLFRIPTDPQLGATIPQTGFLDVCSDSRLSLKKNYPDLGISNQCPASPNLEIGLRNLTPKPSIDLFMDMGMTPPCSRRFTYPSFSDLVPRIPSAGKFIGPYPTINRIQIRPHS</sequence>
<feature type="compositionally biased region" description="Polar residues" evidence="2">
    <location>
        <begin position="132"/>
        <end position="142"/>
    </location>
</feature>
<keyword evidence="4" id="KW-1185">Reference proteome</keyword>
<dbReference type="AlphaFoldDB" id="A0A200PZH8"/>
<dbReference type="STRING" id="56857.A0A200PZH8"/>
<protein>
    <submittedName>
        <fullName evidence="3">Uncharacterized protein</fullName>
    </submittedName>
</protein>
<feature type="compositionally biased region" description="Polar residues" evidence="2">
    <location>
        <begin position="367"/>
        <end position="383"/>
    </location>
</feature>
<keyword evidence="1" id="KW-0175">Coiled coil</keyword>
<accession>A0A200PZH8</accession>
<feature type="region of interest" description="Disordered" evidence="2">
    <location>
        <begin position="367"/>
        <end position="419"/>
    </location>
</feature>
<dbReference type="InParanoid" id="A0A200PZH8"/>
<reference evidence="3 4" key="1">
    <citation type="journal article" date="2017" name="Mol. Plant">
        <title>The Genome of Medicinal Plant Macleaya cordata Provides New Insights into Benzylisoquinoline Alkaloids Metabolism.</title>
        <authorList>
            <person name="Liu X."/>
            <person name="Liu Y."/>
            <person name="Huang P."/>
            <person name="Ma Y."/>
            <person name="Qing Z."/>
            <person name="Tang Q."/>
            <person name="Cao H."/>
            <person name="Cheng P."/>
            <person name="Zheng Y."/>
            <person name="Yuan Z."/>
            <person name="Zhou Y."/>
            <person name="Liu J."/>
            <person name="Tang Z."/>
            <person name="Zhuo Y."/>
            <person name="Zhang Y."/>
            <person name="Yu L."/>
            <person name="Huang J."/>
            <person name="Yang P."/>
            <person name="Peng Q."/>
            <person name="Zhang J."/>
            <person name="Jiang W."/>
            <person name="Zhang Z."/>
            <person name="Lin K."/>
            <person name="Ro D.K."/>
            <person name="Chen X."/>
            <person name="Xiong X."/>
            <person name="Shang Y."/>
            <person name="Huang S."/>
            <person name="Zeng J."/>
        </authorList>
    </citation>
    <scope>NUCLEOTIDE SEQUENCE [LARGE SCALE GENOMIC DNA]</scope>
    <source>
        <strain evidence="4">cv. BLH2017</strain>
        <tissue evidence="3">Root</tissue>
    </source>
</reference>
<comment type="caution">
    <text evidence="3">The sequence shown here is derived from an EMBL/GenBank/DDBJ whole genome shotgun (WGS) entry which is preliminary data.</text>
</comment>
<feature type="region of interest" description="Disordered" evidence="2">
    <location>
        <begin position="73"/>
        <end position="179"/>
    </location>
</feature>
<evidence type="ECO:0000313" key="4">
    <source>
        <dbReference type="Proteomes" id="UP000195402"/>
    </source>
</evidence>
<evidence type="ECO:0000256" key="2">
    <source>
        <dbReference type="SAM" id="MobiDB-lite"/>
    </source>
</evidence>
<feature type="region of interest" description="Disordered" evidence="2">
    <location>
        <begin position="293"/>
        <end position="347"/>
    </location>
</feature>
<feature type="compositionally biased region" description="Basic and acidic residues" evidence="2">
    <location>
        <begin position="90"/>
        <end position="101"/>
    </location>
</feature>
<dbReference type="Proteomes" id="UP000195402">
    <property type="component" value="Unassembled WGS sequence"/>
</dbReference>
<dbReference type="FunCoup" id="A0A200PZH8">
    <property type="interactions" value="1777"/>
</dbReference>
<gene>
    <name evidence="3" type="ORF">BVC80_1651g130</name>
</gene>
<dbReference type="EMBL" id="MVGT01003660">
    <property type="protein sequence ID" value="OVA03619.1"/>
    <property type="molecule type" value="Genomic_DNA"/>
</dbReference>
<feature type="coiled-coil region" evidence="1">
    <location>
        <begin position="23"/>
        <end position="57"/>
    </location>
</feature>
<dbReference type="OMA" id="IKRRDMR"/>
<dbReference type="PANTHER" id="PTHR33701:SF3">
    <property type="entry name" value="TRANSCRIPTIONAL REGULATOR ATRX"/>
    <property type="match status" value="1"/>
</dbReference>
<evidence type="ECO:0000313" key="3">
    <source>
        <dbReference type="EMBL" id="OVA03619.1"/>
    </source>
</evidence>
<name>A0A200PZH8_MACCD</name>
<proteinExistence type="predicted"/>
<evidence type="ECO:0000256" key="1">
    <source>
        <dbReference type="SAM" id="Coils"/>
    </source>
</evidence>
<feature type="compositionally biased region" description="Polar residues" evidence="2">
    <location>
        <begin position="408"/>
        <end position="419"/>
    </location>
</feature>